<keyword evidence="2" id="KW-1185">Reference proteome</keyword>
<sequence length="1658" mass="184090">MTEAIFVCLPYIPFDVQVYPFGDDTPSEIERAMLGFIAAHEPEGVSIRAFDDALHLGKLATANLLNGLWRRALVQMTRSPSRIILDDRAKQHQDNDFQNLGAPSEPIKFRLGFDLLQGQVINPFSIDAEEPRIDYSVLPTNPDDPFNPYPFPLNGFETLPEHELLRALNTVPAFREARETWSNSKLAPDTPNHTLTLDNVAYFRGYFRVRRALDDQLVFTPSAQNAHLNSVLEKIGEYLPKEPAAPGEMLYANLVRKASRTGSQLSEARDPMSKLRRQQARLAVIAEDPMRFPDEFKTVWASAKAGLDELISIEREHENAPVKVTYIPKGAVTNRFTSLLKGKGKRLILASRSTFQLEHPQKNDLLKSLVSGLSGSQPRIQQAFLQWVAFGHREDTQASNRKDRARRIIDTVSRPIDASSSGASAMTTRRFWHFGTGNRAKHTGASLAMLDDQWLLLASASLLGDTVDQATGLLVEPQPGSDRPGYHPLARATADRLSATFAMGRLLGDGPVRRKTVSPVQKRLDLLQAISDELAETLSVDNGAVAGEGTTVSLDDESSLLAQVQTQKLYSESLGAALERLSEFRRSGPLVARPIFDADIFMTARNLILSAEIDSTVTVCISVGPQRLRNRPEFFEFHPTIDPMFPDALSSFLEHSPQNRVNLVMMDSTKADERQYQSHLNQLEKLAEMSGGRLKLFYPTQHELNSTTGLSFVVTPEETLIASGGIVGHRRGSAAQGSTLHVAILLRGQGHAASATQQVAAHVPGLEIVLSETPNTPTTTSTKGRKLYLRWNEETRDRHCSDIGVSVLAGEADGFDAATLQEIADAIADPQFQRAIAKRLARAPGPETPEGNAALRSLFRKAEAEGDLAALAGFADYAENDHPMHLPPLREAVIRYLKEEGNSFPQKPADYLAHARQKEMSALMVLAWLKKPTWVTNALVQASAETIQDRSDETPTGLDAILKVLTKRARAGENDLPDFAKLADKARTAETDTRQEDYEKLAKLFARITRKDYGTGSAAHIRDLAFWEDEASEFFKLRGTLSNTSLTQRQKAAAFDRILRASVKNPASALRSKGAATETGREKVLQFDAANRARRPDPELVGRRRNAMANDWTLLLAESWQWARSWMETAEEGQSPTDGELYSVAIAWLDAFDPKAQTNAVCLQRVLHSRLSVLVGRDAPLADESSYWRYPTAFDSSVFSEGTVNWVKFMQALLSQEWPQTPLPIDECFEAQLAEFRYMRCKRMLDHPPSNMDSEEAGHLLRKLVQTVRNEKKRLVTDLDALERSLAELGGYLSAENQENAAMLRQEVNDDEINFEGAETLRVYFKEIQQEVTKKREELKETLNREIAHLPGAFKSAAERLFDQRDFSAVRALIDLGWTTVPPWPPNTASLDLFNQLLRAKIKGEDIDFSLQTLLDDRTFVSIKDAFLPVLTAAAVITPSDAETFARLVAGWFGRDGPADMARAVQQHLGLVHEPMVACKRSMDDDEAPAILHNPGEGSVDLAVVPFLSRRYVAPEAITVTMEDIVQALELDEAKRREFLLDRIDKRLSFSKLYSASQKVTEPNWSQEFGSHDSMESAAKAVLDAAARFGCSLCYQRNPSQETSPNINALVGLCSILSYWHAASQTCAGKDEARLGSVLAKCFQSTKGARVFEACTLN</sequence>
<organism evidence="1 2">
    <name type="scientific">Roseovarius lutimaris</name>
    <dbReference type="NCBI Taxonomy" id="1005928"/>
    <lineage>
        <taxon>Bacteria</taxon>
        <taxon>Pseudomonadati</taxon>
        <taxon>Pseudomonadota</taxon>
        <taxon>Alphaproteobacteria</taxon>
        <taxon>Rhodobacterales</taxon>
        <taxon>Roseobacteraceae</taxon>
        <taxon>Roseovarius</taxon>
    </lineage>
</organism>
<evidence type="ECO:0000313" key="2">
    <source>
        <dbReference type="Proteomes" id="UP000198599"/>
    </source>
</evidence>
<name>A0A1I5FZB3_9RHOB</name>
<dbReference type="STRING" id="1005928.SAMN04487859_12338"/>
<reference evidence="2" key="1">
    <citation type="submission" date="2016-10" db="EMBL/GenBank/DDBJ databases">
        <authorList>
            <person name="Varghese N."/>
            <person name="Submissions S."/>
        </authorList>
    </citation>
    <scope>NUCLEOTIDE SEQUENCE [LARGE SCALE GENOMIC DNA]</scope>
    <source>
        <strain evidence="2">DSM 28463</strain>
    </source>
</reference>
<dbReference type="RefSeq" id="WP_092841708.1">
    <property type="nucleotide sequence ID" value="NZ_FOVP01000023.1"/>
</dbReference>
<gene>
    <name evidence="1" type="ORF">SAMN04487859_12338</name>
</gene>
<dbReference type="Proteomes" id="UP000198599">
    <property type="component" value="Unassembled WGS sequence"/>
</dbReference>
<accession>A0A1I5FZB3</accession>
<proteinExistence type="predicted"/>
<dbReference type="EMBL" id="FOVP01000023">
    <property type="protein sequence ID" value="SFO29134.1"/>
    <property type="molecule type" value="Genomic_DNA"/>
</dbReference>
<protein>
    <submittedName>
        <fullName evidence="1">Uncharacterized protein</fullName>
    </submittedName>
</protein>
<evidence type="ECO:0000313" key="1">
    <source>
        <dbReference type="EMBL" id="SFO29134.1"/>
    </source>
</evidence>